<dbReference type="GeneID" id="27355321"/>
<organism evidence="2 3">
    <name type="scientific">Exophiala oligosperma</name>
    <dbReference type="NCBI Taxonomy" id="215243"/>
    <lineage>
        <taxon>Eukaryota</taxon>
        <taxon>Fungi</taxon>
        <taxon>Dikarya</taxon>
        <taxon>Ascomycota</taxon>
        <taxon>Pezizomycotina</taxon>
        <taxon>Eurotiomycetes</taxon>
        <taxon>Chaetothyriomycetidae</taxon>
        <taxon>Chaetothyriales</taxon>
        <taxon>Herpotrichiellaceae</taxon>
        <taxon>Exophiala</taxon>
    </lineage>
</organism>
<keyword evidence="3" id="KW-1185">Reference proteome</keyword>
<feature type="region of interest" description="Disordered" evidence="1">
    <location>
        <begin position="362"/>
        <end position="386"/>
    </location>
</feature>
<dbReference type="OrthoDB" id="5325276at2759"/>
<accession>A0A0D2DQN4</accession>
<dbReference type="EMBL" id="KN847334">
    <property type="protein sequence ID" value="KIW44800.1"/>
    <property type="molecule type" value="Genomic_DNA"/>
</dbReference>
<feature type="compositionally biased region" description="Low complexity" evidence="1">
    <location>
        <begin position="42"/>
        <end position="58"/>
    </location>
</feature>
<feature type="compositionally biased region" description="Polar residues" evidence="1">
    <location>
        <begin position="68"/>
        <end position="93"/>
    </location>
</feature>
<dbReference type="VEuPathDB" id="FungiDB:PV06_03247"/>
<dbReference type="Proteomes" id="UP000053342">
    <property type="component" value="Unassembled WGS sequence"/>
</dbReference>
<evidence type="ECO:0000313" key="3">
    <source>
        <dbReference type="Proteomes" id="UP000053342"/>
    </source>
</evidence>
<name>A0A0D2DQN4_9EURO</name>
<protein>
    <submittedName>
        <fullName evidence="2">Uncharacterized protein</fullName>
    </submittedName>
</protein>
<evidence type="ECO:0000313" key="2">
    <source>
        <dbReference type="EMBL" id="KIW44800.1"/>
    </source>
</evidence>
<dbReference type="AlphaFoldDB" id="A0A0D2DQN4"/>
<reference evidence="2 3" key="1">
    <citation type="submission" date="2015-01" db="EMBL/GenBank/DDBJ databases">
        <title>The Genome Sequence of Exophiala oligosperma CBS72588.</title>
        <authorList>
            <consortium name="The Broad Institute Genomics Platform"/>
            <person name="Cuomo C."/>
            <person name="de Hoog S."/>
            <person name="Gorbushina A."/>
            <person name="Stielow B."/>
            <person name="Teixiera M."/>
            <person name="Abouelleil A."/>
            <person name="Chapman S.B."/>
            <person name="Priest M."/>
            <person name="Young S.K."/>
            <person name="Wortman J."/>
            <person name="Nusbaum C."/>
            <person name="Birren B."/>
        </authorList>
    </citation>
    <scope>NUCLEOTIDE SEQUENCE [LARGE SCALE GENOMIC DNA]</scope>
    <source>
        <strain evidence="2 3">CBS 72588</strain>
    </source>
</reference>
<feature type="compositionally biased region" description="Polar residues" evidence="1">
    <location>
        <begin position="1"/>
        <end position="16"/>
    </location>
</feature>
<feature type="compositionally biased region" description="Pro residues" evidence="1">
    <location>
        <begin position="209"/>
        <end position="221"/>
    </location>
</feature>
<feature type="region of interest" description="Disordered" evidence="1">
    <location>
        <begin position="1"/>
        <end position="268"/>
    </location>
</feature>
<gene>
    <name evidence="2" type="ORF">PV06_03247</name>
</gene>
<proteinExistence type="predicted"/>
<evidence type="ECO:0000256" key="1">
    <source>
        <dbReference type="SAM" id="MobiDB-lite"/>
    </source>
</evidence>
<sequence length="406" mass="44442">MSAGLSETATLTYNTGRSREAKNSSRQSATVRPQRSRRLQKRSSSNALTVSSSSTTTTGPMVPITVQHPDQSLAASPQSRNQQVIPQRSSSLRKQQRPPTADGATTRARSKPSAEQLGVRPPSSGAQDPDQQDTAAVAHDQKSPSPPLPPSTSSITRDQSGLHPPRTPRHVPLAPFDPSPLNPLYHIPSPEMSSGPFQQQPTSPASSSSPPPPPPPPPPTTIAPAQPTTTNSDAPKTQKTGPHLDEHTIPTLPRGFRPGTSSHQTDVETVWRPAVTREHVKEHTVEVVQERVTREIHVHHYYTHVQPVRAVEVLPARHFIVDPATGQKVEIPAPEGWEMPADMRPRRPEAEDLLEPVTRHYLVDEDHPQGVAEPPPRDFPTRSQSELNRIARASHTARWSPFPKVD</sequence>
<feature type="compositionally biased region" description="Polar residues" evidence="1">
    <location>
        <begin position="231"/>
        <end position="240"/>
    </location>
</feature>
<dbReference type="RefSeq" id="XP_016265016.1">
    <property type="nucleotide sequence ID" value="XM_016404011.1"/>
</dbReference>
<dbReference type="PANTHER" id="PTHR38703:SF1">
    <property type="entry name" value="ALLERGEN"/>
    <property type="match status" value="1"/>
</dbReference>
<dbReference type="PANTHER" id="PTHR38703">
    <property type="entry name" value="CHROMOSOME 8, WHOLE GENOME SHOTGUN SEQUENCE"/>
    <property type="match status" value="1"/>
</dbReference>
<dbReference type="HOGENOM" id="CLU_041689_0_0_1"/>
<feature type="compositionally biased region" description="Low complexity" evidence="1">
    <location>
        <begin position="198"/>
        <end position="208"/>
    </location>
</feature>